<gene>
    <name evidence="5" type="primary">Dmoj\HP1J</name>
    <name evidence="5" type="ORF">Dmoj_GI20276</name>
</gene>
<keyword evidence="3" id="KW-0539">Nucleus</keyword>
<dbReference type="InterPro" id="IPR008251">
    <property type="entry name" value="Chromo_shadow_dom"/>
</dbReference>
<name>B4KNX4_DROMO</name>
<reference evidence="5 6" key="1">
    <citation type="journal article" date="2007" name="Nature">
        <title>Evolution of genes and genomes on the Drosophila phylogeny.</title>
        <authorList>
            <consortium name="Drosophila 12 Genomes Consortium"/>
            <person name="Clark A.G."/>
            <person name="Eisen M.B."/>
            <person name="Smith D.R."/>
            <person name="Bergman C.M."/>
            <person name="Oliver B."/>
            <person name="Markow T.A."/>
            <person name="Kaufman T.C."/>
            <person name="Kellis M."/>
            <person name="Gelbart W."/>
            <person name="Iyer V.N."/>
            <person name="Pollard D.A."/>
            <person name="Sackton T.B."/>
            <person name="Larracuente A.M."/>
            <person name="Singh N.D."/>
            <person name="Abad J.P."/>
            <person name="Abt D.N."/>
            <person name="Adryan B."/>
            <person name="Aguade M."/>
            <person name="Akashi H."/>
            <person name="Anderson W.W."/>
            <person name="Aquadro C.F."/>
            <person name="Ardell D.H."/>
            <person name="Arguello R."/>
            <person name="Artieri C.G."/>
            <person name="Barbash D.A."/>
            <person name="Barker D."/>
            <person name="Barsanti P."/>
            <person name="Batterham P."/>
            <person name="Batzoglou S."/>
            <person name="Begun D."/>
            <person name="Bhutkar A."/>
            <person name="Blanco E."/>
            <person name="Bosak S.A."/>
            <person name="Bradley R.K."/>
            <person name="Brand A.D."/>
            <person name="Brent M.R."/>
            <person name="Brooks A.N."/>
            <person name="Brown R.H."/>
            <person name="Butlin R.K."/>
            <person name="Caggese C."/>
            <person name="Calvi B.R."/>
            <person name="Bernardo de Carvalho A."/>
            <person name="Caspi A."/>
            <person name="Castrezana S."/>
            <person name="Celniker S.E."/>
            <person name="Chang J.L."/>
            <person name="Chapple C."/>
            <person name="Chatterji S."/>
            <person name="Chinwalla A."/>
            <person name="Civetta A."/>
            <person name="Clifton S.W."/>
            <person name="Comeron J.M."/>
            <person name="Costello J.C."/>
            <person name="Coyne J.A."/>
            <person name="Daub J."/>
            <person name="David R.G."/>
            <person name="Delcher A.L."/>
            <person name="Delehaunty K."/>
            <person name="Do C.B."/>
            <person name="Ebling H."/>
            <person name="Edwards K."/>
            <person name="Eickbush T."/>
            <person name="Evans J.D."/>
            <person name="Filipski A."/>
            <person name="Findeiss S."/>
            <person name="Freyhult E."/>
            <person name="Fulton L."/>
            <person name="Fulton R."/>
            <person name="Garcia A.C."/>
            <person name="Gardiner A."/>
            <person name="Garfield D.A."/>
            <person name="Garvin B.E."/>
            <person name="Gibson G."/>
            <person name="Gilbert D."/>
            <person name="Gnerre S."/>
            <person name="Godfrey J."/>
            <person name="Good R."/>
            <person name="Gotea V."/>
            <person name="Gravely B."/>
            <person name="Greenberg A.J."/>
            <person name="Griffiths-Jones S."/>
            <person name="Gross S."/>
            <person name="Guigo R."/>
            <person name="Gustafson E.A."/>
            <person name="Haerty W."/>
            <person name="Hahn M.W."/>
            <person name="Halligan D.L."/>
            <person name="Halpern A.L."/>
            <person name="Halter G.M."/>
            <person name="Han M.V."/>
            <person name="Heger A."/>
            <person name="Hillier L."/>
            <person name="Hinrichs A.S."/>
            <person name="Holmes I."/>
            <person name="Hoskins R.A."/>
            <person name="Hubisz M.J."/>
            <person name="Hultmark D."/>
            <person name="Huntley M.A."/>
            <person name="Jaffe D.B."/>
            <person name="Jagadeeshan S."/>
            <person name="Jeck W.R."/>
            <person name="Johnson J."/>
            <person name="Jones C.D."/>
            <person name="Jordan W.C."/>
            <person name="Karpen G.H."/>
            <person name="Kataoka E."/>
            <person name="Keightley P.D."/>
            <person name="Kheradpour P."/>
            <person name="Kirkness E.F."/>
            <person name="Koerich L.B."/>
            <person name="Kristiansen K."/>
            <person name="Kudrna D."/>
            <person name="Kulathinal R.J."/>
            <person name="Kumar S."/>
            <person name="Kwok R."/>
            <person name="Lander E."/>
            <person name="Langley C.H."/>
            <person name="Lapoint R."/>
            <person name="Lazzaro B.P."/>
            <person name="Lee S.J."/>
            <person name="Levesque L."/>
            <person name="Li R."/>
            <person name="Lin C.F."/>
            <person name="Lin M.F."/>
            <person name="Lindblad-Toh K."/>
            <person name="Llopart A."/>
            <person name="Long M."/>
            <person name="Low L."/>
            <person name="Lozovsky E."/>
            <person name="Lu J."/>
            <person name="Luo M."/>
            <person name="Machado C.A."/>
            <person name="Makalowski W."/>
            <person name="Marzo M."/>
            <person name="Matsuda M."/>
            <person name="Matzkin L."/>
            <person name="McAllister B."/>
            <person name="McBride C.S."/>
            <person name="McKernan B."/>
            <person name="McKernan K."/>
            <person name="Mendez-Lago M."/>
            <person name="Minx P."/>
            <person name="Mollenhauer M.U."/>
            <person name="Montooth K."/>
            <person name="Mount S.M."/>
            <person name="Mu X."/>
            <person name="Myers E."/>
            <person name="Negre B."/>
            <person name="Newfeld S."/>
            <person name="Nielsen R."/>
            <person name="Noor M.A."/>
            <person name="O'Grady P."/>
            <person name="Pachter L."/>
            <person name="Papaceit M."/>
            <person name="Parisi M.J."/>
            <person name="Parisi M."/>
            <person name="Parts L."/>
            <person name="Pedersen J.S."/>
            <person name="Pesole G."/>
            <person name="Phillippy A.M."/>
            <person name="Ponting C.P."/>
            <person name="Pop M."/>
            <person name="Porcelli D."/>
            <person name="Powell J.R."/>
            <person name="Prohaska S."/>
            <person name="Pruitt K."/>
            <person name="Puig M."/>
            <person name="Quesneville H."/>
            <person name="Ram K.R."/>
            <person name="Rand D."/>
            <person name="Rasmussen M.D."/>
            <person name="Reed L.K."/>
            <person name="Reenan R."/>
            <person name="Reily A."/>
            <person name="Remington K.A."/>
            <person name="Rieger T.T."/>
            <person name="Ritchie M.G."/>
            <person name="Robin C."/>
            <person name="Rogers Y.H."/>
            <person name="Rohde C."/>
            <person name="Rozas J."/>
            <person name="Rubenfield M.J."/>
            <person name="Ruiz A."/>
            <person name="Russo S."/>
            <person name="Salzberg S.L."/>
            <person name="Sanchez-Gracia A."/>
            <person name="Saranga D.J."/>
            <person name="Sato H."/>
            <person name="Schaeffer S.W."/>
            <person name="Schatz M.C."/>
            <person name="Schlenke T."/>
            <person name="Schwartz R."/>
            <person name="Segarra C."/>
            <person name="Singh R.S."/>
            <person name="Sirot L."/>
            <person name="Sirota M."/>
            <person name="Sisneros N.B."/>
            <person name="Smith C.D."/>
            <person name="Smith T.F."/>
            <person name="Spieth J."/>
            <person name="Stage D.E."/>
            <person name="Stark A."/>
            <person name="Stephan W."/>
            <person name="Strausberg R.L."/>
            <person name="Strempel S."/>
            <person name="Sturgill D."/>
            <person name="Sutton G."/>
            <person name="Sutton G.G."/>
            <person name="Tao W."/>
            <person name="Teichmann S."/>
            <person name="Tobari Y.N."/>
            <person name="Tomimura Y."/>
            <person name="Tsolas J.M."/>
            <person name="Valente V.L."/>
            <person name="Venter E."/>
            <person name="Venter J.C."/>
            <person name="Vicario S."/>
            <person name="Vieira F.G."/>
            <person name="Vilella A.J."/>
            <person name="Villasante A."/>
            <person name="Walenz B."/>
            <person name="Wang J."/>
            <person name="Wasserman M."/>
            <person name="Watts T."/>
            <person name="Wilson D."/>
            <person name="Wilson R.K."/>
            <person name="Wing R.A."/>
            <person name="Wolfner M.F."/>
            <person name="Wong A."/>
            <person name="Wong G.K."/>
            <person name="Wu C.I."/>
            <person name="Wu G."/>
            <person name="Yamamoto D."/>
            <person name="Yang H.P."/>
            <person name="Yang S.P."/>
            <person name="Yorke J.A."/>
            <person name="Yoshida K."/>
            <person name="Zdobnov E."/>
            <person name="Zhang P."/>
            <person name="Zhang Y."/>
            <person name="Zimin A.V."/>
            <person name="Baldwin J."/>
            <person name="Abdouelleil A."/>
            <person name="Abdulkadir J."/>
            <person name="Abebe A."/>
            <person name="Abera B."/>
            <person name="Abreu J."/>
            <person name="Acer S.C."/>
            <person name="Aftuck L."/>
            <person name="Alexander A."/>
            <person name="An P."/>
            <person name="Anderson E."/>
            <person name="Anderson S."/>
            <person name="Arachi H."/>
            <person name="Azer M."/>
            <person name="Bachantsang P."/>
            <person name="Barry A."/>
            <person name="Bayul T."/>
            <person name="Berlin A."/>
            <person name="Bessette D."/>
            <person name="Bloom T."/>
            <person name="Blye J."/>
            <person name="Boguslavskiy L."/>
            <person name="Bonnet C."/>
            <person name="Boukhgalter B."/>
            <person name="Bourzgui I."/>
            <person name="Brown A."/>
            <person name="Cahill P."/>
            <person name="Channer S."/>
            <person name="Cheshatsang Y."/>
            <person name="Chuda L."/>
            <person name="Citroen M."/>
            <person name="Collymore A."/>
            <person name="Cooke P."/>
            <person name="Costello M."/>
            <person name="D'Aco K."/>
            <person name="Daza R."/>
            <person name="De Haan G."/>
            <person name="DeGray S."/>
            <person name="DeMaso C."/>
            <person name="Dhargay N."/>
            <person name="Dooley K."/>
            <person name="Dooley E."/>
            <person name="Doricent M."/>
            <person name="Dorje P."/>
            <person name="Dorjee K."/>
            <person name="Dupes A."/>
            <person name="Elong R."/>
            <person name="Falk J."/>
            <person name="Farina A."/>
            <person name="Faro S."/>
            <person name="Ferguson D."/>
            <person name="Fisher S."/>
            <person name="Foley C.D."/>
            <person name="Franke A."/>
            <person name="Friedrich D."/>
            <person name="Gadbois L."/>
            <person name="Gearin G."/>
            <person name="Gearin C.R."/>
            <person name="Giannoukos G."/>
            <person name="Goode T."/>
            <person name="Graham J."/>
            <person name="Grandbois E."/>
            <person name="Grewal S."/>
            <person name="Gyaltsen K."/>
            <person name="Hafez N."/>
            <person name="Hagos B."/>
            <person name="Hall J."/>
            <person name="Henson C."/>
            <person name="Hollinger A."/>
            <person name="Honan T."/>
            <person name="Huard M.D."/>
            <person name="Hughes L."/>
            <person name="Hurhula B."/>
            <person name="Husby M.E."/>
            <person name="Kamat A."/>
            <person name="Kanga B."/>
            <person name="Kashin S."/>
            <person name="Khazanovich D."/>
            <person name="Kisner P."/>
            <person name="Lance K."/>
            <person name="Lara M."/>
            <person name="Lee W."/>
            <person name="Lennon N."/>
            <person name="Letendre F."/>
            <person name="LeVine R."/>
            <person name="Lipovsky A."/>
            <person name="Liu X."/>
            <person name="Liu J."/>
            <person name="Liu S."/>
            <person name="Lokyitsang T."/>
            <person name="Lokyitsang Y."/>
            <person name="Lubonja R."/>
            <person name="Lui A."/>
            <person name="MacDonald P."/>
            <person name="Magnisalis V."/>
            <person name="Maru K."/>
            <person name="Matthews C."/>
            <person name="McCusker W."/>
            <person name="McDonough S."/>
            <person name="Mehta T."/>
            <person name="Meldrim J."/>
            <person name="Meneus L."/>
            <person name="Mihai O."/>
            <person name="Mihalev A."/>
            <person name="Mihova T."/>
            <person name="Mittelman R."/>
            <person name="Mlenga V."/>
            <person name="Montmayeur A."/>
            <person name="Mulrain L."/>
            <person name="Navidi A."/>
            <person name="Naylor J."/>
            <person name="Negash T."/>
            <person name="Nguyen T."/>
            <person name="Nguyen N."/>
            <person name="Nicol R."/>
            <person name="Norbu C."/>
            <person name="Norbu N."/>
            <person name="Novod N."/>
            <person name="O'Neill B."/>
            <person name="Osman S."/>
            <person name="Markiewicz E."/>
            <person name="Oyono O.L."/>
            <person name="Patti C."/>
            <person name="Phunkhang P."/>
            <person name="Pierre F."/>
            <person name="Priest M."/>
            <person name="Raghuraman S."/>
            <person name="Rege F."/>
            <person name="Reyes R."/>
            <person name="Rise C."/>
            <person name="Rogov P."/>
            <person name="Ross K."/>
            <person name="Ryan E."/>
            <person name="Settipalli S."/>
            <person name="Shea T."/>
            <person name="Sherpa N."/>
            <person name="Shi L."/>
            <person name="Shih D."/>
            <person name="Sparrow T."/>
            <person name="Spaulding J."/>
            <person name="Stalker J."/>
            <person name="Stange-Thomann N."/>
            <person name="Stavropoulos S."/>
            <person name="Stone C."/>
            <person name="Strader C."/>
            <person name="Tesfaye S."/>
            <person name="Thomson T."/>
            <person name="Thoulutsang Y."/>
            <person name="Thoulutsang D."/>
            <person name="Topham K."/>
            <person name="Topping I."/>
            <person name="Tsamla T."/>
            <person name="Vassiliev H."/>
            <person name="Vo A."/>
            <person name="Wangchuk T."/>
            <person name="Wangdi T."/>
            <person name="Weiand M."/>
            <person name="Wilkinson J."/>
            <person name="Wilson A."/>
            <person name="Yadav S."/>
            <person name="Young G."/>
            <person name="Yu Q."/>
            <person name="Zembek L."/>
            <person name="Zhong D."/>
            <person name="Zimmer A."/>
            <person name="Zwirko Z."/>
            <person name="Jaffe D.B."/>
            <person name="Alvarez P."/>
            <person name="Brockman W."/>
            <person name="Butler J."/>
            <person name="Chin C."/>
            <person name="Gnerre S."/>
            <person name="Grabherr M."/>
            <person name="Kleber M."/>
            <person name="Mauceli E."/>
            <person name="MacCallum I."/>
        </authorList>
    </citation>
    <scope>NUCLEOTIDE SEQUENCE [LARGE SCALE GENOMIC DNA]</scope>
    <source>
        <strain evidence="6">Tucson 15081-1352.22</strain>
    </source>
</reference>
<feature type="domain" description="Chromo" evidence="4">
    <location>
        <begin position="4"/>
        <end position="62"/>
    </location>
</feature>
<comment type="subcellular location">
    <subcellularLocation>
        <location evidence="1">Nucleus</location>
    </subcellularLocation>
</comment>
<dbReference type="GO" id="GO:0000792">
    <property type="term" value="C:heterochromatin"/>
    <property type="evidence" value="ECO:0007669"/>
    <property type="project" value="UniProtKB-ARBA"/>
</dbReference>
<dbReference type="PANTHER" id="PTHR22812">
    <property type="entry name" value="CHROMOBOX PROTEIN"/>
    <property type="match status" value="1"/>
</dbReference>
<dbReference type="PROSITE" id="PS50013">
    <property type="entry name" value="CHROMO_2"/>
    <property type="match status" value="2"/>
</dbReference>
<dbReference type="InParanoid" id="B4KNX4"/>
<dbReference type="PROSITE" id="PS00598">
    <property type="entry name" value="CHROMO_1"/>
    <property type="match status" value="1"/>
</dbReference>
<dbReference type="Gene3D" id="2.40.50.40">
    <property type="match status" value="2"/>
</dbReference>
<evidence type="ECO:0000256" key="2">
    <source>
        <dbReference type="ARBA" id="ARBA00022737"/>
    </source>
</evidence>
<dbReference type="eggNOG" id="KOG1911">
    <property type="taxonomic scope" value="Eukaryota"/>
</dbReference>
<dbReference type="AlphaFoldDB" id="B4KNX4"/>
<dbReference type="PhylomeDB" id="B4KNX4"/>
<dbReference type="EMBL" id="CH933808">
    <property type="protein sequence ID" value="EDW09019.1"/>
    <property type="molecule type" value="Genomic_DNA"/>
</dbReference>
<evidence type="ECO:0000256" key="3">
    <source>
        <dbReference type="ARBA" id="ARBA00023242"/>
    </source>
</evidence>
<dbReference type="InterPro" id="IPR023779">
    <property type="entry name" value="Chromodomain_CS"/>
</dbReference>
<dbReference type="InterPro" id="IPR000953">
    <property type="entry name" value="Chromo/chromo_shadow_dom"/>
</dbReference>
<evidence type="ECO:0000313" key="5">
    <source>
        <dbReference type="EMBL" id="EDW09019.1"/>
    </source>
</evidence>
<dbReference type="SMART" id="SM00300">
    <property type="entry name" value="ChSh"/>
    <property type="match status" value="1"/>
</dbReference>
<dbReference type="GO" id="GO:0005634">
    <property type="term" value="C:nucleus"/>
    <property type="evidence" value="ECO:0007669"/>
    <property type="project" value="UniProtKB-SubCell"/>
</dbReference>
<dbReference type="Pfam" id="PF01393">
    <property type="entry name" value="Chromo_shadow"/>
    <property type="match status" value="1"/>
</dbReference>
<keyword evidence="6" id="KW-1185">Reference proteome</keyword>
<dbReference type="InterPro" id="IPR023780">
    <property type="entry name" value="Chromo_domain"/>
</dbReference>
<dbReference type="GeneID" id="6579187"/>
<dbReference type="SMART" id="SM00298">
    <property type="entry name" value="CHROMO"/>
    <property type="match status" value="2"/>
</dbReference>
<evidence type="ECO:0000259" key="4">
    <source>
        <dbReference type="PROSITE" id="PS50013"/>
    </source>
</evidence>
<feature type="domain" description="Chromo" evidence="4">
    <location>
        <begin position="93"/>
        <end position="151"/>
    </location>
</feature>
<dbReference type="Pfam" id="PF00385">
    <property type="entry name" value="Chromo"/>
    <property type="match status" value="1"/>
</dbReference>
<dbReference type="PRINTS" id="PR00504">
    <property type="entry name" value="CHROMODOMAIN"/>
</dbReference>
<dbReference type="HOGENOM" id="CLU_045874_1_2_1"/>
<dbReference type="OrthoDB" id="433924at2759"/>
<evidence type="ECO:0000256" key="1">
    <source>
        <dbReference type="ARBA" id="ARBA00004123"/>
    </source>
</evidence>
<dbReference type="KEGG" id="dmo:Dmoj_GI20276"/>
<sequence length="180" mass="20627">MSDYVVERIEGKRIVNGEVQYYLKWLGYPRSENTWEPLENLSCPDFIAEFEESEKKKTKNRKRKLSTQSSVESNGITMAEKKLDGSIGFQRGLIASKILGATDTSGKLMFLMSWKNSNYIDLVPAKVANIKCPQVVIKFYEERLTWQSDIDEKKRTRTSNANSATKRENLVQIDLTEGDC</sequence>
<dbReference type="SMR" id="B4KNX4"/>
<dbReference type="InterPro" id="IPR017984">
    <property type="entry name" value="Chromo_dom_subgr"/>
</dbReference>
<accession>B4KNX4</accession>
<dbReference type="InterPro" id="IPR051219">
    <property type="entry name" value="Heterochromatin_chromo-domain"/>
</dbReference>
<organism evidence="5 6">
    <name type="scientific">Drosophila mojavensis</name>
    <name type="common">Fruit fly</name>
    <dbReference type="NCBI Taxonomy" id="7230"/>
    <lineage>
        <taxon>Eukaryota</taxon>
        <taxon>Metazoa</taxon>
        <taxon>Ecdysozoa</taxon>
        <taxon>Arthropoda</taxon>
        <taxon>Hexapoda</taxon>
        <taxon>Insecta</taxon>
        <taxon>Pterygota</taxon>
        <taxon>Neoptera</taxon>
        <taxon>Endopterygota</taxon>
        <taxon>Diptera</taxon>
        <taxon>Brachycera</taxon>
        <taxon>Muscomorpha</taxon>
        <taxon>Ephydroidea</taxon>
        <taxon>Drosophilidae</taxon>
        <taxon>Drosophila</taxon>
    </lineage>
</organism>
<dbReference type="Proteomes" id="UP000009192">
    <property type="component" value="Unassembled WGS sequence"/>
</dbReference>
<evidence type="ECO:0000313" key="6">
    <source>
        <dbReference type="Proteomes" id="UP000009192"/>
    </source>
</evidence>
<dbReference type="OMA" id="QNQEVGE"/>
<dbReference type="InterPro" id="IPR016197">
    <property type="entry name" value="Chromo-like_dom_sf"/>
</dbReference>
<dbReference type="SUPFAM" id="SSF54160">
    <property type="entry name" value="Chromo domain-like"/>
    <property type="match status" value="2"/>
</dbReference>
<keyword evidence="2" id="KW-0677">Repeat</keyword>
<protein>
    <submittedName>
        <fullName evidence="5">Heterochromatin protein 1J</fullName>
    </submittedName>
</protein>
<proteinExistence type="predicted"/>
<dbReference type="FunFam" id="2.40.50.40:FF:000031">
    <property type="entry name" value="Heterochromatin protein 1"/>
    <property type="match status" value="1"/>
</dbReference>